<dbReference type="InterPro" id="IPR019546">
    <property type="entry name" value="TAT_signal_bac_arc"/>
</dbReference>
<reference evidence="1" key="1">
    <citation type="submission" date="2021-05" db="EMBL/GenBank/DDBJ databases">
        <title>Complete genome sequence of the cellulolytic planctomycete Telmatocola sphagniphila SP2T and characterization of the first cellulase from planctomycetes.</title>
        <authorList>
            <person name="Rakitin A.L."/>
            <person name="Beletsky A.V."/>
            <person name="Naumoff D.G."/>
            <person name="Kulichevskaya I.S."/>
            <person name="Mardanov A.V."/>
            <person name="Ravin N.V."/>
            <person name="Dedysh S.N."/>
        </authorList>
    </citation>
    <scope>NUCLEOTIDE SEQUENCE</scope>
    <source>
        <strain evidence="1">SP2T</strain>
    </source>
</reference>
<evidence type="ECO:0000313" key="2">
    <source>
        <dbReference type="Proteomes" id="UP000676194"/>
    </source>
</evidence>
<name>A0A8E6B852_9BACT</name>
<dbReference type="PANTHER" id="PTHR43737">
    <property type="entry name" value="BLL7424 PROTEIN"/>
    <property type="match status" value="1"/>
</dbReference>
<dbReference type="NCBIfam" id="TIGR01409">
    <property type="entry name" value="TAT_signal_seq"/>
    <property type="match status" value="1"/>
</dbReference>
<dbReference type="PANTHER" id="PTHR43737:SF1">
    <property type="entry name" value="DUF1501 DOMAIN-CONTAINING PROTEIN"/>
    <property type="match status" value="1"/>
</dbReference>
<dbReference type="RefSeq" id="WP_213498554.1">
    <property type="nucleotide sequence ID" value="NZ_CP074694.1"/>
</dbReference>
<gene>
    <name evidence="1" type="ORF">KIH39_06955</name>
</gene>
<dbReference type="Pfam" id="PF07394">
    <property type="entry name" value="DUF1501"/>
    <property type="match status" value="2"/>
</dbReference>
<dbReference type="InterPro" id="IPR006311">
    <property type="entry name" value="TAT_signal"/>
</dbReference>
<keyword evidence="2" id="KW-1185">Reference proteome</keyword>
<dbReference type="InterPro" id="IPR017850">
    <property type="entry name" value="Alkaline_phosphatase_core_sf"/>
</dbReference>
<dbReference type="SUPFAM" id="SSF53649">
    <property type="entry name" value="Alkaline phosphatase-like"/>
    <property type="match status" value="1"/>
</dbReference>
<dbReference type="InterPro" id="IPR010869">
    <property type="entry name" value="DUF1501"/>
</dbReference>
<dbReference type="PROSITE" id="PS51318">
    <property type="entry name" value="TAT"/>
    <property type="match status" value="1"/>
</dbReference>
<dbReference type="Proteomes" id="UP000676194">
    <property type="component" value="Chromosome"/>
</dbReference>
<dbReference type="AlphaFoldDB" id="A0A8E6B852"/>
<accession>A0A8E6B852</accession>
<proteinExistence type="predicted"/>
<sequence length="362" mass="39260">MQTAYPQSAGTNRRDFLQLGAAAALGLTLPLQSQARSAPNRNNIQGIMIVLLGGPSPLDTWDPKPNAPSEIRGPFRPITTRIPGMQLSELFPLMARQADKFTLIRSLHSDLPAVHEAGLQQIQTGRSYSASASPPHLGNWIASQKDGPTSRERHVILGNRLGWNGCSMPHGQEESLILSNSDDDLSSESERIRERYGRNPFGNNCLRARRLIEAGTRFVTLNMFESVYDAKTWDIHGTRPFTTFREMARYVAPMFDLAYSALLSDLAERGLLQSTLVSALGEFGRSPKINPFGGRDHHGGVWTVLMAGGGIPGGGIIGASDEIGYSPKETPVTPSDLFATQCQVFGVPIPSGLAATVVEDLL</sequence>
<dbReference type="KEGG" id="tsph:KIH39_06955"/>
<dbReference type="EMBL" id="CP074694">
    <property type="protein sequence ID" value="QVL33642.1"/>
    <property type="molecule type" value="Genomic_DNA"/>
</dbReference>
<organism evidence="1 2">
    <name type="scientific">Telmatocola sphagniphila</name>
    <dbReference type="NCBI Taxonomy" id="1123043"/>
    <lineage>
        <taxon>Bacteria</taxon>
        <taxon>Pseudomonadati</taxon>
        <taxon>Planctomycetota</taxon>
        <taxon>Planctomycetia</taxon>
        <taxon>Gemmatales</taxon>
        <taxon>Gemmataceae</taxon>
    </lineage>
</organism>
<evidence type="ECO:0000313" key="1">
    <source>
        <dbReference type="EMBL" id="QVL33642.1"/>
    </source>
</evidence>
<protein>
    <submittedName>
        <fullName evidence="1">DUF1501 domain-containing protein</fullName>
    </submittedName>
</protein>